<dbReference type="EMBL" id="JAACJP010000023">
    <property type="protein sequence ID" value="KAF5377543.1"/>
    <property type="molecule type" value="Genomic_DNA"/>
</dbReference>
<gene>
    <name evidence="2" type="ORF">D9615_005193</name>
</gene>
<reference evidence="2 3" key="1">
    <citation type="journal article" date="2020" name="ISME J.">
        <title>Uncovering the hidden diversity of litter-decomposition mechanisms in mushroom-forming fungi.</title>
        <authorList>
            <person name="Floudas D."/>
            <person name="Bentzer J."/>
            <person name="Ahren D."/>
            <person name="Johansson T."/>
            <person name="Persson P."/>
            <person name="Tunlid A."/>
        </authorList>
    </citation>
    <scope>NUCLEOTIDE SEQUENCE [LARGE SCALE GENOMIC DNA]</scope>
    <source>
        <strain evidence="2 3">CBS 661.87</strain>
    </source>
</reference>
<accession>A0A8H5M1L9</accession>
<evidence type="ECO:0000313" key="3">
    <source>
        <dbReference type="Proteomes" id="UP000565441"/>
    </source>
</evidence>
<sequence length="192" mass="21460">MLKRQRPASPPPSMPTVPLLVHPLPFDMEARRDLKRRRVFPPSLDGNSRGWGVPIPASGCDDDDDEYMSNEDEPVERNGDRSAWPAHSSEYKAANNVLHELHTLQQHRLLFSSSCTSTSHIPVNDRSSVNPSNPDAHDMRSKMLTAPRPLAPIKDPAFDTSGSAGSHPSEDEIIRVTERYEDTNRSRSLTQT</sequence>
<dbReference type="Proteomes" id="UP000565441">
    <property type="component" value="Unassembled WGS sequence"/>
</dbReference>
<proteinExistence type="predicted"/>
<organism evidence="2 3">
    <name type="scientific">Tricholomella constricta</name>
    <dbReference type="NCBI Taxonomy" id="117010"/>
    <lineage>
        <taxon>Eukaryota</taxon>
        <taxon>Fungi</taxon>
        <taxon>Dikarya</taxon>
        <taxon>Basidiomycota</taxon>
        <taxon>Agaricomycotina</taxon>
        <taxon>Agaricomycetes</taxon>
        <taxon>Agaricomycetidae</taxon>
        <taxon>Agaricales</taxon>
        <taxon>Tricholomatineae</taxon>
        <taxon>Lyophyllaceae</taxon>
        <taxon>Tricholomella</taxon>
    </lineage>
</organism>
<feature type="compositionally biased region" description="Acidic residues" evidence="1">
    <location>
        <begin position="60"/>
        <end position="74"/>
    </location>
</feature>
<comment type="caution">
    <text evidence="2">The sequence shown here is derived from an EMBL/GenBank/DDBJ whole genome shotgun (WGS) entry which is preliminary data.</text>
</comment>
<feature type="compositionally biased region" description="Basic and acidic residues" evidence="1">
    <location>
        <begin position="168"/>
        <end position="185"/>
    </location>
</feature>
<evidence type="ECO:0000256" key="1">
    <source>
        <dbReference type="SAM" id="MobiDB-lite"/>
    </source>
</evidence>
<feature type="region of interest" description="Disordered" evidence="1">
    <location>
        <begin position="119"/>
        <end position="192"/>
    </location>
</feature>
<feature type="compositionally biased region" description="Polar residues" evidence="1">
    <location>
        <begin position="119"/>
        <end position="133"/>
    </location>
</feature>
<dbReference type="AlphaFoldDB" id="A0A8H5M1L9"/>
<evidence type="ECO:0000313" key="2">
    <source>
        <dbReference type="EMBL" id="KAF5377543.1"/>
    </source>
</evidence>
<keyword evidence="3" id="KW-1185">Reference proteome</keyword>
<name>A0A8H5M1L9_9AGAR</name>
<feature type="region of interest" description="Disordered" evidence="1">
    <location>
        <begin position="38"/>
        <end position="84"/>
    </location>
</feature>
<feature type="region of interest" description="Disordered" evidence="1">
    <location>
        <begin position="1"/>
        <end position="20"/>
    </location>
</feature>
<protein>
    <submittedName>
        <fullName evidence="2">Uncharacterized protein</fullName>
    </submittedName>
</protein>
<dbReference type="OrthoDB" id="3262473at2759"/>